<evidence type="ECO:0000256" key="1">
    <source>
        <dbReference type="ARBA" id="ARBA00004651"/>
    </source>
</evidence>
<dbReference type="PRINTS" id="PR00237">
    <property type="entry name" value="GPCRRHODOPSN"/>
</dbReference>
<keyword evidence="9 12" id="KW-0675">Receptor</keyword>
<evidence type="ECO:0000256" key="13">
    <source>
        <dbReference type="SAM" id="Phobius"/>
    </source>
</evidence>
<comment type="similarity">
    <text evidence="2 12">Belongs to the G-protein coupled receptor 1 family.</text>
</comment>
<reference evidence="15" key="2">
    <citation type="submission" date="2024-08" db="UniProtKB">
        <authorList>
            <consortium name="EnsemblMetazoa"/>
        </authorList>
    </citation>
    <scope>IDENTIFICATION</scope>
</reference>
<dbReference type="GeneID" id="109539811"/>
<feature type="transmembrane region" description="Helical" evidence="13">
    <location>
        <begin position="252"/>
        <end position="272"/>
    </location>
</feature>
<dbReference type="PROSITE" id="PS00237">
    <property type="entry name" value="G_PROTEIN_RECEP_F1_1"/>
    <property type="match status" value="1"/>
</dbReference>
<keyword evidence="16" id="KW-1185">Reference proteome</keyword>
<dbReference type="RefSeq" id="XP_048524351.1">
    <property type="nucleotide sequence ID" value="XM_048668394.1"/>
</dbReference>
<feature type="domain" description="G-protein coupled receptors family 1 profile" evidence="14">
    <location>
        <begin position="60"/>
        <end position="319"/>
    </location>
</feature>
<dbReference type="CDD" id="cd15134">
    <property type="entry name" value="7tmA_capaR"/>
    <property type="match status" value="1"/>
</dbReference>
<dbReference type="SUPFAM" id="SSF81321">
    <property type="entry name" value="Family A G protein-coupled receptor-like"/>
    <property type="match status" value="1"/>
</dbReference>
<keyword evidence="5 13" id="KW-1133">Transmembrane helix</keyword>
<protein>
    <recommendedName>
        <fullName evidence="14">G-protein coupled receptors family 1 profile domain-containing protein</fullName>
    </recommendedName>
</protein>
<dbReference type="PROSITE" id="PS50262">
    <property type="entry name" value="G_PROTEIN_RECEP_F1_2"/>
    <property type="match status" value="1"/>
</dbReference>
<feature type="transmembrane region" description="Helical" evidence="13">
    <location>
        <begin position="40"/>
        <end position="69"/>
    </location>
</feature>
<dbReference type="PANTHER" id="PTHR24243">
    <property type="entry name" value="G-PROTEIN COUPLED RECEPTOR"/>
    <property type="match status" value="1"/>
</dbReference>
<dbReference type="Gene3D" id="1.20.1070.10">
    <property type="entry name" value="Rhodopsin 7-helix transmembrane proteins"/>
    <property type="match status" value="1"/>
</dbReference>
<sequence length="514" mass="58141">MSGRLISKGIFRNKSQTEKMELFNETICSEEIYGPKRDELYIVLPISVIYLVIFITGTVGNITTCIVIYRNKSLHTATNYYLFSLAVSDLVLLVSGLPQEIYLIWSRYPYIFGNLFCFLRGLLAETSGNATVLTITGFTVERYLAICHPFLSHTMSKLSRAVKFILLIWFVAISFAIPQALPLKVAGDCPMCLPTEPVMNHSFEISTFVFFVAPMTLITVLYILIGTTLSTSNMMRTRSRSNRVHSKSSRKVIKMLVAVVVAFFICWAPFHVQRLYTIYATFPKPDEKTHSLYLQIYALVTYISGVLYYISATTNPILYSIMSVKFREAFKETFFKCCGLGIQRGKPPKQYSILSRSNVKNPPESTDSAKDEMFQTHTTLIYKNSNDSFPSSTNLFICRFKFSLHRLTKSNETHTISEKSNSFSTYASLPVVNNAQNESKLTKISQYFVCLRKNQENGKLAYGNRDGHPSMEFHLNGSERDSCDISNSSLKDIEKGAIEDELGAYINELKSGGI</sequence>
<keyword evidence="11 12" id="KW-0807">Transducer</keyword>
<dbReference type="SMART" id="SM01381">
    <property type="entry name" value="7TM_GPCR_Srsx"/>
    <property type="match status" value="1"/>
</dbReference>
<dbReference type="GO" id="GO:0001607">
    <property type="term" value="F:neuromedin U receptor activity"/>
    <property type="evidence" value="ECO:0007669"/>
    <property type="project" value="InterPro"/>
</dbReference>
<dbReference type="EnsemblMetazoa" id="XM_019907810.1">
    <property type="protein sequence ID" value="XP_019763369.1"/>
    <property type="gene ID" value="LOC109539811"/>
</dbReference>
<evidence type="ECO:0000256" key="5">
    <source>
        <dbReference type="ARBA" id="ARBA00022989"/>
    </source>
</evidence>
<accession>A0AAR5PQS3</accession>
<name>A0AAR5PQS3_DENPD</name>
<evidence type="ECO:0000256" key="7">
    <source>
        <dbReference type="ARBA" id="ARBA00023136"/>
    </source>
</evidence>
<proteinExistence type="inferred from homology"/>
<feature type="transmembrane region" description="Helical" evidence="13">
    <location>
        <begin position="208"/>
        <end position="231"/>
    </location>
</feature>
<keyword evidence="3" id="KW-1003">Cell membrane</keyword>
<dbReference type="KEGG" id="dpa:109539811"/>
<dbReference type="GO" id="GO:0005886">
    <property type="term" value="C:plasma membrane"/>
    <property type="evidence" value="ECO:0007669"/>
    <property type="project" value="UniProtKB-SubCell"/>
</dbReference>
<evidence type="ECO:0000256" key="8">
    <source>
        <dbReference type="ARBA" id="ARBA00023157"/>
    </source>
</evidence>
<keyword evidence="6 12" id="KW-0297">G-protein coupled receptor</keyword>
<evidence type="ECO:0000256" key="4">
    <source>
        <dbReference type="ARBA" id="ARBA00022692"/>
    </source>
</evidence>
<organism evidence="15 16">
    <name type="scientific">Dendroctonus ponderosae</name>
    <name type="common">Mountain pine beetle</name>
    <dbReference type="NCBI Taxonomy" id="77166"/>
    <lineage>
        <taxon>Eukaryota</taxon>
        <taxon>Metazoa</taxon>
        <taxon>Ecdysozoa</taxon>
        <taxon>Arthropoda</taxon>
        <taxon>Hexapoda</taxon>
        <taxon>Insecta</taxon>
        <taxon>Pterygota</taxon>
        <taxon>Neoptera</taxon>
        <taxon>Endopterygota</taxon>
        <taxon>Coleoptera</taxon>
        <taxon>Polyphaga</taxon>
        <taxon>Cucujiformia</taxon>
        <taxon>Curculionidae</taxon>
        <taxon>Scolytinae</taxon>
        <taxon>Dendroctonus</taxon>
    </lineage>
</organism>
<keyword evidence="10" id="KW-0325">Glycoprotein</keyword>
<dbReference type="Proteomes" id="UP000019118">
    <property type="component" value="Unassembled WGS sequence"/>
</dbReference>
<keyword evidence="7 13" id="KW-0472">Membrane</keyword>
<dbReference type="Pfam" id="PF00001">
    <property type="entry name" value="7tm_1"/>
    <property type="match status" value="1"/>
</dbReference>
<feature type="transmembrane region" description="Helical" evidence="13">
    <location>
        <begin position="161"/>
        <end position="181"/>
    </location>
</feature>
<evidence type="ECO:0000256" key="12">
    <source>
        <dbReference type="RuleBase" id="RU000688"/>
    </source>
</evidence>
<evidence type="ECO:0000259" key="14">
    <source>
        <dbReference type="PROSITE" id="PS50262"/>
    </source>
</evidence>
<keyword evidence="8" id="KW-1015">Disulfide bond</keyword>
<dbReference type="InterPro" id="IPR017452">
    <property type="entry name" value="GPCR_Rhodpsn_7TM"/>
</dbReference>
<dbReference type="PANTHER" id="PTHR24243:SF208">
    <property type="entry name" value="PYROKININ-1 RECEPTOR"/>
    <property type="match status" value="1"/>
</dbReference>
<reference evidence="16" key="1">
    <citation type="journal article" date="2013" name="Genome Biol.">
        <title>Draft genome of the mountain pine beetle, Dendroctonus ponderosae Hopkins, a major forest pest.</title>
        <authorList>
            <person name="Keeling C.I."/>
            <person name="Yuen M.M."/>
            <person name="Liao N.Y."/>
            <person name="Docking T.R."/>
            <person name="Chan S.K."/>
            <person name="Taylor G.A."/>
            <person name="Palmquist D.L."/>
            <person name="Jackman S.D."/>
            <person name="Nguyen A."/>
            <person name="Li M."/>
            <person name="Henderson H."/>
            <person name="Janes J.K."/>
            <person name="Zhao Y."/>
            <person name="Pandoh P."/>
            <person name="Moore R."/>
            <person name="Sperling F.A."/>
            <person name="Huber D.P."/>
            <person name="Birol I."/>
            <person name="Jones S.J."/>
            <person name="Bohlmann J."/>
        </authorList>
    </citation>
    <scope>NUCLEOTIDE SEQUENCE</scope>
</reference>
<evidence type="ECO:0000256" key="10">
    <source>
        <dbReference type="ARBA" id="ARBA00023180"/>
    </source>
</evidence>
<evidence type="ECO:0000256" key="2">
    <source>
        <dbReference type="ARBA" id="ARBA00010663"/>
    </source>
</evidence>
<dbReference type="InterPro" id="IPR005390">
    <property type="entry name" value="NeuromedU_rcpt"/>
</dbReference>
<evidence type="ECO:0000256" key="9">
    <source>
        <dbReference type="ARBA" id="ARBA00023170"/>
    </source>
</evidence>
<evidence type="ECO:0000256" key="11">
    <source>
        <dbReference type="ARBA" id="ARBA00023224"/>
    </source>
</evidence>
<feature type="transmembrane region" description="Helical" evidence="13">
    <location>
        <begin position="292"/>
        <end position="310"/>
    </location>
</feature>
<evidence type="ECO:0000313" key="15">
    <source>
        <dbReference type="EnsemblMetazoa" id="XP_019763369.1"/>
    </source>
</evidence>
<evidence type="ECO:0000256" key="3">
    <source>
        <dbReference type="ARBA" id="ARBA00022475"/>
    </source>
</evidence>
<dbReference type="PRINTS" id="PR01565">
    <property type="entry name" value="NEUROMEDINUR"/>
</dbReference>
<comment type="subcellular location">
    <subcellularLocation>
        <location evidence="1">Cell membrane</location>
        <topology evidence="1">Multi-pass membrane protein</topology>
    </subcellularLocation>
</comment>
<feature type="transmembrane region" description="Helical" evidence="13">
    <location>
        <begin position="111"/>
        <end position="140"/>
    </location>
</feature>
<dbReference type="AlphaFoldDB" id="A0AAR5PQS3"/>
<feature type="transmembrane region" description="Helical" evidence="13">
    <location>
        <begin position="81"/>
        <end position="105"/>
    </location>
</feature>
<keyword evidence="4 12" id="KW-0812">Transmembrane</keyword>
<evidence type="ECO:0000256" key="6">
    <source>
        <dbReference type="ARBA" id="ARBA00023040"/>
    </source>
</evidence>
<evidence type="ECO:0000313" key="16">
    <source>
        <dbReference type="Proteomes" id="UP000019118"/>
    </source>
</evidence>
<dbReference type="InterPro" id="IPR000276">
    <property type="entry name" value="GPCR_Rhodpsn"/>
</dbReference>